<gene>
    <name evidence="2" type="ORF">RRG08_051588</name>
</gene>
<keyword evidence="1" id="KW-0732">Signal</keyword>
<evidence type="ECO:0000313" key="3">
    <source>
        <dbReference type="Proteomes" id="UP001283361"/>
    </source>
</evidence>
<dbReference type="EMBL" id="JAWDGP010002758">
    <property type="protein sequence ID" value="KAK3780110.1"/>
    <property type="molecule type" value="Genomic_DNA"/>
</dbReference>
<accession>A0AAE1A2R5</accession>
<dbReference type="AlphaFoldDB" id="A0AAE1A2R5"/>
<feature type="signal peptide" evidence="1">
    <location>
        <begin position="1"/>
        <end position="20"/>
    </location>
</feature>
<keyword evidence="3" id="KW-1185">Reference proteome</keyword>
<evidence type="ECO:0000313" key="2">
    <source>
        <dbReference type="EMBL" id="KAK3780110.1"/>
    </source>
</evidence>
<sequence length="80" mass="9391">MNFPLMLAIVLSMVVVETVATDSGHREPCRREWCSHNSLHKTKINGSTYCCLDKEHRYMIVEYVPGRSDRLDKKCFCRFH</sequence>
<reference evidence="2" key="1">
    <citation type="journal article" date="2023" name="G3 (Bethesda)">
        <title>A reference genome for the long-term kleptoplast-retaining sea slug Elysia crispata morphotype clarki.</title>
        <authorList>
            <person name="Eastman K.E."/>
            <person name="Pendleton A.L."/>
            <person name="Shaikh M.A."/>
            <person name="Suttiyut T."/>
            <person name="Ogas R."/>
            <person name="Tomko P."/>
            <person name="Gavelis G."/>
            <person name="Widhalm J.R."/>
            <person name="Wisecaver J.H."/>
        </authorList>
    </citation>
    <scope>NUCLEOTIDE SEQUENCE</scope>
    <source>
        <strain evidence="2">ECLA1</strain>
    </source>
</reference>
<organism evidence="2 3">
    <name type="scientific">Elysia crispata</name>
    <name type="common">lettuce slug</name>
    <dbReference type="NCBI Taxonomy" id="231223"/>
    <lineage>
        <taxon>Eukaryota</taxon>
        <taxon>Metazoa</taxon>
        <taxon>Spiralia</taxon>
        <taxon>Lophotrochozoa</taxon>
        <taxon>Mollusca</taxon>
        <taxon>Gastropoda</taxon>
        <taxon>Heterobranchia</taxon>
        <taxon>Euthyneura</taxon>
        <taxon>Panpulmonata</taxon>
        <taxon>Sacoglossa</taxon>
        <taxon>Placobranchoidea</taxon>
        <taxon>Plakobranchidae</taxon>
        <taxon>Elysia</taxon>
    </lineage>
</organism>
<proteinExistence type="predicted"/>
<evidence type="ECO:0008006" key="4">
    <source>
        <dbReference type="Google" id="ProtNLM"/>
    </source>
</evidence>
<comment type="caution">
    <text evidence="2">The sequence shown here is derived from an EMBL/GenBank/DDBJ whole genome shotgun (WGS) entry which is preliminary data.</text>
</comment>
<feature type="chain" id="PRO_5041991247" description="Plethodontid modulating factor" evidence="1">
    <location>
        <begin position="21"/>
        <end position="80"/>
    </location>
</feature>
<name>A0AAE1A2R5_9GAST</name>
<protein>
    <recommendedName>
        <fullName evidence="4">Plethodontid modulating factor</fullName>
    </recommendedName>
</protein>
<evidence type="ECO:0000256" key="1">
    <source>
        <dbReference type="SAM" id="SignalP"/>
    </source>
</evidence>
<dbReference type="Proteomes" id="UP001283361">
    <property type="component" value="Unassembled WGS sequence"/>
</dbReference>